<feature type="transmembrane region" description="Helical" evidence="1">
    <location>
        <begin position="67"/>
        <end position="86"/>
    </location>
</feature>
<dbReference type="OrthoDB" id="6345177at2759"/>
<keyword evidence="1" id="KW-1133">Transmembrane helix</keyword>
<gene>
    <name evidence="2" type="ORF">GWK47_028283</name>
</gene>
<evidence type="ECO:0000256" key="1">
    <source>
        <dbReference type="SAM" id="Phobius"/>
    </source>
</evidence>
<dbReference type="Proteomes" id="UP000770661">
    <property type="component" value="Unassembled WGS sequence"/>
</dbReference>
<sequence>MACTLKKVIACGIILAVLDIMHGLTTLGFYGYRFISHHFYLCPRDLDITLCQNKLYFYEQMFTMRTYIGLGEGVATLLFAIMYIISLVKYLPCLSWMWIFKSFAVMGVNVFYISSWMVRQESLEEITYQNDDYVQHFLLAAAGLTLSQLILMVTFCIIGAIFSFKVSQERRRSRRSLRNLHGRSSKQFRNGNPSAPSLDAYDDNASYLNQALADSTNKLPLQASSSSIDKTETLKQQPTQV</sequence>
<comment type="caution">
    <text evidence="2">The sequence shown here is derived from an EMBL/GenBank/DDBJ whole genome shotgun (WGS) entry which is preliminary data.</text>
</comment>
<protein>
    <submittedName>
        <fullName evidence="2">Uncharacterized protein</fullName>
    </submittedName>
</protein>
<feature type="transmembrane region" description="Helical" evidence="1">
    <location>
        <begin position="12"/>
        <end position="32"/>
    </location>
</feature>
<dbReference type="EMBL" id="JACEEZ010000211">
    <property type="protein sequence ID" value="KAG0730420.1"/>
    <property type="molecule type" value="Genomic_DNA"/>
</dbReference>
<reference evidence="2" key="1">
    <citation type="submission" date="2020-07" db="EMBL/GenBank/DDBJ databases">
        <title>The High-quality genome of the commercially important snow crab, Chionoecetes opilio.</title>
        <authorList>
            <person name="Jeong J.-H."/>
            <person name="Ryu S."/>
        </authorList>
    </citation>
    <scope>NUCLEOTIDE SEQUENCE</scope>
    <source>
        <strain evidence="2">MADBK_172401_WGS</strain>
        <tissue evidence="2">Digestive gland</tissue>
    </source>
</reference>
<accession>A0A8J4YNR5</accession>
<dbReference type="AlphaFoldDB" id="A0A8J4YNR5"/>
<feature type="transmembrane region" description="Helical" evidence="1">
    <location>
        <begin position="98"/>
        <end position="117"/>
    </location>
</feature>
<keyword evidence="1" id="KW-0812">Transmembrane</keyword>
<organism evidence="2 3">
    <name type="scientific">Chionoecetes opilio</name>
    <name type="common">Atlantic snow crab</name>
    <name type="synonym">Cancer opilio</name>
    <dbReference type="NCBI Taxonomy" id="41210"/>
    <lineage>
        <taxon>Eukaryota</taxon>
        <taxon>Metazoa</taxon>
        <taxon>Ecdysozoa</taxon>
        <taxon>Arthropoda</taxon>
        <taxon>Crustacea</taxon>
        <taxon>Multicrustacea</taxon>
        <taxon>Malacostraca</taxon>
        <taxon>Eumalacostraca</taxon>
        <taxon>Eucarida</taxon>
        <taxon>Decapoda</taxon>
        <taxon>Pleocyemata</taxon>
        <taxon>Brachyura</taxon>
        <taxon>Eubrachyura</taxon>
        <taxon>Majoidea</taxon>
        <taxon>Majidae</taxon>
        <taxon>Chionoecetes</taxon>
    </lineage>
</organism>
<feature type="transmembrane region" description="Helical" evidence="1">
    <location>
        <begin position="137"/>
        <end position="164"/>
    </location>
</feature>
<proteinExistence type="predicted"/>
<evidence type="ECO:0000313" key="3">
    <source>
        <dbReference type="Proteomes" id="UP000770661"/>
    </source>
</evidence>
<keyword evidence="3" id="KW-1185">Reference proteome</keyword>
<keyword evidence="1" id="KW-0472">Membrane</keyword>
<name>A0A8J4YNR5_CHIOP</name>
<evidence type="ECO:0000313" key="2">
    <source>
        <dbReference type="EMBL" id="KAG0730420.1"/>
    </source>
</evidence>